<dbReference type="AlphaFoldDB" id="B9KI19"/>
<reference evidence="1 2" key="1">
    <citation type="journal article" date="2009" name="BMC Genomics">
        <title>Conservation in the face of diversity: multistrain analysis of an intracellular bacterium.</title>
        <authorList>
            <person name="Dark M.J."/>
            <person name="Herndon D.R."/>
            <person name="Kappmeyer L.S."/>
            <person name="Gonzales M.P."/>
            <person name="Nordeen E."/>
            <person name="Palmer G.H."/>
            <person name="Knowles D.P. Jr."/>
            <person name="Brayton K.A."/>
        </authorList>
    </citation>
    <scope>NUCLEOTIDE SEQUENCE [LARGE SCALE GENOMIC DNA]</scope>
    <source>
        <strain evidence="1 2">Florida</strain>
    </source>
</reference>
<evidence type="ECO:0000313" key="1">
    <source>
        <dbReference type="EMBL" id="ACM49131.1"/>
    </source>
</evidence>
<name>B9KI19_ANAMF</name>
<protein>
    <submittedName>
        <fullName evidence="1">Uncharacterized protein</fullName>
    </submittedName>
</protein>
<dbReference type="Proteomes" id="UP000007307">
    <property type="component" value="Chromosome"/>
</dbReference>
<organism evidence="1 2">
    <name type="scientific">Anaplasma marginale (strain Florida)</name>
    <dbReference type="NCBI Taxonomy" id="320483"/>
    <lineage>
        <taxon>Bacteria</taxon>
        <taxon>Pseudomonadati</taxon>
        <taxon>Pseudomonadota</taxon>
        <taxon>Alphaproteobacteria</taxon>
        <taxon>Rickettsiales</taxon>
        <taxon>Anaplasmataceae</taxon>
        <taxon>Anaplasma</taxon>
    </lineage>
</organism>
<sequence>MLVTWDVAIYAHWNISWRPIDIPLWVTRISSAYSDVCMRYAGRVAQICCLNSQYGGEATLPAPDGVRLRCVHCGAVFAGL</sequence>
<gene>
    <name evidence="1" type="ordered locus">AMF_1037</name>
</gene>
<dbReference type="EMBL" id="CP001079">
    <property type="protein sequence ID" value="ACM49131.1"/>
    <property type="molecule type" value="Genomic_DNA"/>
</dbReference>
<keyword evidence="2" id="KW-1185">Reference proteome</keyword>
<dbReference type="KEGG" id="amf:AMF_1037"/>
<dbReference type="STRING" id="320483.AMF_1037"/>
<proteinExistence type="predicted"/>
<evidence type="ECO:0000313" key="2">
    <source>
        <dbReference type="Proteomes" id="UP000007307"/>
    </source>
</evidence>
<dbReference type="HOGENOM" id="CLU_2582024_0_0_5"/>
<accession>B9KI19</accession>